<dbReference type="Pfam" id="PF07635">
    <property type="entry name" value="PSCyt1"/>
    <property type="match status" value="1"/>
</dbReference>
<evidence type="ECO:0000256" key="5">
    <source>
        <dbReference type="SAM" id="SignalP"/>
    </source>
</evidence>
<dbReference type="Proteomes" id="UP000464378">
    <property type="component" value="Chromosome"/>
</dbReference>
<dbReference type="Pfam" id="PF07587">
    <property type="entry name" value="PSD1"/>
    <property type="match status" value="1"/>
</dbReference>
<dbReference type="EMBL" id="LR586016">
    <property type="protein sequence ID" value="VIP01174.1"/>
    <property type="molecule type" value="Genomic_DNA"/>
</dbReference>
<dbReference type="GO" id="GO:0020037">
    <property type="term" value="F:heme binding"/>
    <property type="evidence" value="ECO:0007669"/>
    <property type="project" value="InterPro"/>
</dbReference>
<evidence type="ECO:0000256" key="2">
    <source>
        <dbReference type="ARBA" id="ARBA00022723"/>
    </source>
</evidence>
<dbReference type="PROSITE" id="PS51007">
    <property type="entry name" value="CYTC"/>
    <property type="match status" value="1"/>
</dbReference>
<proteinExistence type="predicted"/>
<evidence type="ECO:0000256" key="4">
    <source>
        <dbReference type="PROSITE-ProRule" id="PRU00433"/>
    </source>
</evidence>
<protein>
    <recommendedName>
        <fullName evidence="6">Cytochrome c domain-containing protein</fullName>
    </recommendedName>
</protein>
<feature type="domain" description="Cytochrome c" evidence="6">
    <location>
        <begin position="26"/>
        <end position="122"/>
    </location>
</feature>
<dbReference type="GO" id="GO:0009055">
    <property type="term" value="F:electron transfer activity"/>
    <property type="evidence" value="ECO:0007669"/>
    <property type="project" value="InterPro"/>
</dbReference>
<feature type="chain" id="PRO_5033534741" description="Cytochrome c domain-containing protein" evidence="5">
    <location>
        <begin position="29"/>
        <end position="1066"/>
    </location>
</feature>
<evidence type="ECO:0000256" key="1">
    <source>
        <dbReference type="ARBA" id="ARBA00022617"/>
    </source>
</evidence>
<organism evidence="7">
    <name type="scientific">Tuwongella immobilis</name>
    <dbReference type="NCBI Taxonomy" id="692036"/>
    <lineage>
        <taxon>Bacteria</taxon>
        <taxon>Pseudomonadati</taxon>
        <taxon>Planctomycetota</taxon>
        <taxon>Planctomycetia</taxon>
        <taxon>Gemmatales</taxon>
        <taxon>Gemmataceae</taxon>
        <taxon>Tuwongella</taxon>
    </lineage>
</organism>
<gene>
    <name evidence="7" type="ORF">GMBLW1_27860</name>
</gene>
<dbReference type="Pfam" id="PF07583">
    <property type="entry name" value="PSCyt2"/>
    <property type="match status" value="1"/>
</dbReference>
<dbReference type="KEGG" id="tim:GMBLW1_27860"/>
<dbReference type="InterPro" id="IPR022655">
    <property type="entry name" value="DUF1553"/>
</dbReference>
<keyword evidence="8" id="KW-1185">Reference proteome</keyword>
<dbReference type="SUPFAM" id="SSF46626">
    <property type="entry name" value="Cytochrome c"/>
    <property type="match status" value="1"/>
</dbReference>
<dbReference type="PANTHER" id="PTHR35889">
    <property type="entry name" value="CYCLOINULO-OLIGOSACCHARIDE FRUCTANOTRANSFERASE-RELATED"/>
    <property type="match status" value="1"/>
</dbReference>
<evidence type="ECO:0000259" key="6">
    <source>
        <dbReference type="PROSITE" id="PS51007"/>
    </source>
</evidence>
<reference evidence="7" key="1">
    <citation type="submission" date="2019-04" db="EMBL/GenBank/DDBJ databases">
        <authorList>
            <consortium name="Science for Life Laboratories"/>
        </authorList>
    </citation>
    <scope>NUCLEOTIDE SEQUENCE</scope>
    <source>
        <strain evidence="7">MBLW1</strain>
    </source>
</reference>
<evidence type="ECO:0000256" key="3">
    <source>
        <dbReference type="ARBA" id="ARBA00023004"/>
    </source>
</evidence>
<dbReference type="InterPro" id="IPR009056">
    <property type="entry name" value="Cyt_c-like_dom"/>
</dbReference>
<keyword evidence="5" id="KW-0732">Signal</keyword>
<evidence type="ECO:0000313" key="7">
    <source>
        <dbReference type="EMBL" id="VIP01174.1"/>
    </source>
</evidence>
<dbReference type="InterPro" id="IPR011444">
    <property type="entry name" value="DUF1549"/>
</dbReference>
<dbReference type="GO" id="GO:0046872">
    <property type="term" value="F:metal ion binding"/>
    <property type="evidence" value="ECO:0007669"/>
    <property type="project" value="UniProtKB-KW"/>
</dbReference>
<dbReference type="EMBL" id="LR593887">
    <property type="protein sequence ID" value="VTR97774.1"/>
    <property type="molecule type" value="Genomic_DNA"/>
</dbReference>
<dbReference type="InterPro" id="IPR036909">
    <property type="entry name" value="Cyt_c-like_dom_sf"/>
</dbReference>
<keyword evidence="3 4" id="KW-0408">Iron</keyword>
<dbReference type="PANTHER" id="PTHR35889:SF3">
    <property type="entry name" value="F-BOX DOMAIN-CONTAINING PROTEIN"/>
    <property type="match status" value="1"/>
</dbReference>
<name>A0A6C2YII0_9BACT</name>
<dbReference type="InParanoid" id="A0A6C2YII0"/>
<accession>A0A6C2YII0</accession>
<keyword evidence="1 4" id="KW-0349">Heme</keyword>
<evidence type="ECO:0000313" key="8">
    <source>
        <dbReference type="Proteomes" id="UP000464378"/>
    </source>
</evidence>
<dbReference type="InterPro" id="IPR011429">
    <property type="entry name" value="Cyt_c_Planctomycete-type"/>
</dbReference>
<dbReference type="AlphaFoldDB" id="A0A6C2YII0"/>
<feature type="signal peptide" evidence="5">
    <location>
        <begin position="1"/>
        <end position="28"/>
    </location>
</feature>
<sequence>MRTRLGLSSLGWLSIGLLLSLSLSGARADSGDDLFENKIRPLLLTHCQSCHAGDKIKAGLDLTSRANLLRGGDSGPAIVPHKPDMSLLVQVLTYTGDVQMPPKGKLAASDIDAVREWVRLGAPWPAKLANEGRPTGPKGFAISDEQRNFWAFRPVTAPTPPTLSGTPSTWIRNPIDAFILAKLESAGLRPAPEADRATLIRRLSFDLTGLPPTPQAIAEFLADSRPDAYERLVDRLLASPAYGERWGRHWLDVVRYADNRDSRGLGSDTDIGESWRYRDWVVRALNADLPYDQFVRMQIAGDLLPPHSPQDATPDNLSADGLVATGLLSIGEWGTGDADKEKMLTDLVDDQVNIVSKAFLGLTVACARCHDHKFDPISQADYYGLAGIFFSTRILPDPGPKTNGSPMLRTAIETREGHERRVKYATELAAAEAELTTARRRIGTAWVQRLLPETERYWAAAVQAAARPAEQSLADFAAHQQLHAPALARWMERLPMAPALNRRTRLADGKRVEIRGNNPFPVAILNPTSEPIDELTYRHAARSVSVHPGPGEGGGIRWVSPITGEVKFVARIADQDNQCGDGIAWRVERYATGERDILRSGTLANGGETNVVIERIRVQSGDCLELIVDANQGHICDTTQLTLTISDRSAPQNAPPNGKEPASWDLARDLLAQPLQANPRWQFFDGGNSTRKPLTATTRKQLPIDASHPFWPQSPADDAAFSAADRAELARLSARVEQVRKSAPGPVPMALAAREGGTPRSMFPGIQDVPIHIRGNYTRLGPIIPRHFPVILAGETTPKLTGSGRRELANWIATPQNPLTARVMVNRLWQHHFEAGIVRTSSNFGQLGERPSHPELLDWLASQFTKQNWSLKAMHRLMVQSATYRQSSQTDAKTREIDPMNRLLARQSPRRLDSESLRDALLAVAGNLDPTLGGPAVAELQSPRRTLYLRTVRSDRSSYRALFDAADPETSVETRTQSTVAPQALFLLNHPWVQEQANRLANRLLATAMTDSDRVKLAYSLLFSRPPTEAEMEIAKQLLAQPGSPAERWTRYAHVLLCTNEFMMID</sequence>
<dbReference type="RefSeq" id="WP_162656410.1">
    <property type="nucleotide sequence ID" value="NZ_LR593887.1"/>
</dbReference>
<keyword evidence="2 4" id="KW-0479">Metal-binding</keyword>